<dbReference type="CDD" id="cd00063">
    <property type="entry name" value="FN3"/>
    <property type="match status" value="3"/>
</dbReference>
<sequence>MQFKTGPCVPAHVDAFVQCEDHTGSVSWSSSDGAQMYTALATSSNGDTHQCVTNDTLCTWNDLQCGERYIVTVMATDANCSSLPSNSSTLYMAPCAPVNVTNTVDCSTGVVLVIWDHSHGAASYTVSAQGSGGYASTCNTTGTSCQFSDLLCGMTYDITLSAQSVDQTCSSQLSSPISIDTVPCEPQNASAQLNCTTHGALVSWEAGDGSDNYLVQAVGDDGHQVGCNSSSSSCSLPSMHCGQSYNVTVTVLDGVCDSVHSEFTLQSAACAPGNIQTNLQCDQGTATVSWQQSSGDNLYLVVGEAASGHRATCNSSATSCDLQELQCGQTYNVSVYSMDSACSSMESSVTQVHTAPCSPTNVSGHLDCVTNAAWVSWQEARGAHGYTVIAVGEDRHNSSCTTTDSTTCSVPDLGCSGRYTFHVIATHHHCTSPPSPAIQMETAPCNLSSIVAFHECHADHIEVVWESSDIDHLYAATAEASDYTLLSCNSTSSSCNLTQVRCGMHYTIVVTASSDTCTSLRSPPYRISTAPCAPVNISAERLCESDGLFVSWSPSPVAQSYQLTATAGDGDVRSCNTSQSNCTLTDLHCGQAYSLALSASHENCSSQPSPPVTFSTVPCPPESLSLAVECGNSSAVLSWGASTGAVSYTGCAQAENSSMLYCHSSEESCLMEGLECGTTYNFTVQASDGQCNSSFSEPLTDGLVPCAPEGLQVHLRSMIDDRQVLRASWSAVDCPDAQYLLEISGSLLGDPQMLFEFSSYWTIRSFFEIPVPCSSTYNVAVKARSSAGMSPASAAVTGATAPCPPLTVKYTGSNVSAVVSWNASVFATKYSVYDVSGSVPVEICNTTDLSCTVNGVNSEGITVTASSNIGESNPVSVTHAEILQRRRRSLHSDLPAPELTVTKVGTDSVRVEWTPVPGASHYTLRVREPLTARPLRPEVMSVYGESSGVTNLKPATTYCFSVSAVMDSLASTLYSEPACATTSASI</sequence>
<comment type="caution">
    <text evidence="2">The sequence shown here is derived from an EMBL/GenBank/DDBJ whole genome shotgun (WGS) entry which is preliminary data.</text>
</comment>
<name>A0AAV6HH16_9TELE</name>
<organism evidence="2 3">
    <name type="scientific">Alosa alosa</name>
    <name type="common">allis shad</name>
    <dbReference type="NCBI Taxonomy" id="278164"/>
    <lineage>
        <taxon>Eukaryota</taxon>
        <taxon>Metazoa</taxon>
        <taxon>Chordata</taxon>
        <taxon>Craniata</taxon>
        <taxon>Vertebrata</taxon>
        <taxon>Euteleostomi</taxon>
        <taxon>Actinopterygii</taxon>
        <taxon>Neopterygii</taxon>
        <taxon>Teleostei</taxon>
        <taxon>Clupei</taxon>
        <taxon>Clupeiformes</taxon>
        <taxon>Clupeoidei</taxon>
        <taxon>Clupeidae</taxon>
        <taxon>Alosa</taxon>
    </lineage>
</organism>
<feature type="domain" description="Fibronectin type-III" evidence="1">
    <location>
        <begin position="620"/>
        <end position="709"/>
    </location>
</feature>
<dbReference type="InterPro" id="IPR013783">
    <property type="entry name" value="Ig-like_fold"/>
</dbReference>
<feature type="domain" description="Fibronectin type-III" evidence="1">
    <location>
        <begin position="271"/>
        <end position="357"/>
    </location>
</feature>
<gene>
    <name evidence="2" type="ORF">AALO_G00016100</name>
</gene>
<dbReference type="AlphaFoldDB" id="A0AAV6HH16"/>
<evidence type="ECO:0000313" key="3">
    <source>
        <dbReference type="Proteomes" id="UP000823561"/>
    </source>
</evidence>
<feature type="domain" description="Fibronectin type-III" evidence="1">
    <location>
        <begin position="533"/>
        <end position="619"/>
    </location>
</feature>
<protein>
    <recommendedName>
        <fullName evidence="1">Fibronectin type-III domain-containing protein</fullName>
    </recommendedName>
</protein>
<accession>A0AAV6HH16</accession>
<dbReference type="InterPro" id="IPR036116">
    <property type="entry name" value="FN3_sf"/>
</dbReference>
<dbReference type="PANTHER" id="PTHR47135">
    <property type="entry name" value="FIBRONECTIN TYPE III DOMAIN-CONTAINING PROTEIN 7"/>
    <property type="match status" value="1"/>
</dbReference>
<evidence type="ECO:0000313" key="2">
    <source>
        <dbReference type="EMBL" id="KAG5286548.1"/>
    </source>
</evidence>
<dbReference type="PROSITE" id="PS50853">
    <property type="entry name" value="FN3"/>
    <property type="match status" value="6"/>
</dbReference>
<dbReference type="Pfam" id="PF00041">
    <property type="entry name" value="fn3"/>
    <property type="match status" value="3"/>
</dbReference>
<dbReference type="PANTHER" id="PTHR47135:SF4">
    <property type="match status" value="1"/>
</dbReference>
<feature type="domain" description="Fibronectin type-III" evidence="1">
    <location>
        <begin position="895"/>
        <end position="985"/>
    </location>
</feature>
<feature type="domain" description="Fibronectin type-III" evidence="1">
    <location>
        <begin position="96"/>
        <end position="184"/>
    </location>
</feature>
<proteinExistence type="predicted"/>
<dbReference type="SUPFAM" id="SSF49265">
    <property type="entry name" value="Fibronectin type III"/>
    <property type="match status" value="7"/>
</dbReference>
<keyword evidence="3" id="KW-1185">Reference proteome</keyword>
<dbReference type="Gene3D" id="2.60.40.10">
    <property type="entry name" value="Immunoglobulins"/>
    <property type="match status" value="7"/>
</dbReference>
<dbReference type="Proteomes" id="UP000823561">
    <property type="component" value="Chromosome 1"/>
</dbReference>
<evidence type="ECO:0000259" key="1">
    <source>
        <dbReference type="PROSITE" id="PS50853"/>
    </source>
</evidence>
<feature type="domain" description="Fibronectin type-III" evidence="1">
    <location>
        <begin position="358"/>
        <end position="445"/>
    </location>
</feature>
<dbReference type="SMART" id="SM00060">
    <property type="entry name" value="FN3"/>
    <property type="match status" value="9"/>
</dbReference>
<dbReference type="EMBL" id="JADWDJ010000001">
    <property type="protein sequence ID" value="KAG5286548.1"/>
    <property type="molecule type" value="Genomic_DNA"/>
</dbReference>
<reference evidence="2 3" key="1">
    <citation type="submission" date="2020-10" db="EMBL/GenBank/DDBJ databases">
        <title>Chromosome-scale genome assembly of the Allis shad, Alosa alosa.</title>
        <authorList>
            <person name="Margot Z."/>
            <person name="Christophe K."/>
            <person name="Cabau C."/>
            <person name="Louis A."/>
            <person name="Berthelot C."/>
            <person name="Parey E."/>
            <person name="Roest Crollius H."/>
            <person name="Montfort J."/>
            <person name="Robinson-Rechavi M."/>
            <person name="Bucao C."/>
            <person name="Bouchez O."/>
            <person name="Gislard M."/>
            <person name="Lluch J."/>
            <person name="Milhes M."/>
            <person name="Lampietro C."/>
            <person name="Lopez Roques C."/>
            <person name="Donnadieu C."/>
            <person name="Braasch I."/>
            <person name="Desvignes T."/>
            <person name="Postlethwait J."/>
            <person name="Bobe J."/>
            <person name="Guiguen Y."/>
        </authorList>
    </citation>
    <scope>NUCLEOTIDE SEQUENCE [LARGE SCALE GENOMIC DNA]</scope>
    <source>
        <strain evidence="2">M-15738</strain>
        <tissue evidence="2">Blood</tissue>
    </source>
</reference>
<dbReference type="InterPro" id="IPR003961">
    <property type="entry name" value="FN3_dom"/>
</dbReference>